<dbReference type="EMBL" id="JADGJH010001344">
    <property type="protein sequence ID" value="KAJ3114720.1"/>
    <property type="molecule type" value="Genomic_DNA"/>
</dbReference>
<dbReference type="PANTHER" id="PTHR33604:SF3">
    <property type="entry name" value="OSJNBA0004B13.7 PROTEIN"/>
    <property type="match status" value="1"/>
</dbReference>
<evidence type="ECO:0000256" key="1">
    <source>
        <dbReference type="ARBA" id="ARBA00022679"/>
    </source>
</evidence>
<proteinExistence type="predicted"/>
<evidence type="ECO:0000313" key="5">
    <source>
        <dbReference type="Proteomes" id="UP001211907"/>
    </source>
</evidence>
<dbReference type="Gene3D" id="3.90.550.10">
    <property type="entry name" value="Spore Coat Polysaccharide Biosynthesis Protein SpsA, Chain A"/>
    <property type="match status" value="2"/>
</dbReference>
<evidence type="ECO:0000313" key="4">
    <source>
        <dbReference type="EMBL" id="KAJ3114720.1"/>
    </source>
</evidence>
<dbReference type="PANTHER" id="PTHR33604">
    <property type="entry name" value="OSJNBA0004B13.7 PROTEIN"/>
    <property type="match status" value="1"/>
</dbReference>
<sequence length="844" mass="97837">ICPVYVTSNPVEIKLESESINQFKKPWHHICIIGNAQRVSDAFRTHEMWSNQFPSFWFIWGEQSEPNSPEFHKISTITFIWPTAETESSITWAQGIEKVLHLAESKYDCEYYFTHDDDLQFSLRLGADNNSIASILSQTMLKYQPAVAGFPWKFGFDSGMVLYHKSIVSFFIPYSPRGEGGFHGDWSLCAHFLTLFAPSTFKGSTIRLNSIEYENLVTISKTAPKQRSKKEVNSAGLMVQAESRHPYEYKLNKPYEKFLAKGLLDSNQRFGRYIEQVDVDWEVEIRENTPQTADEIRTGRYKHASFDRWKVLENISSFYDITHPILSKNKWIKSSFTDKELLDYRKMRHQNGLDFTLTLHLFTAAQNLTAFENLWKSLNTATKISRKILIEIHVTNRETSDLSSKNLRRIQTLNSIHGTVSVTLNTKNVDPIENLLESWFPSASTEYGMFIFDDSCLVSPHIFEYTEQILFRYNEDSETIMGISLHTMTKNFANYSQPLWNPLSEEKTIAYLLQFPPINGMIVRPQEWTNFVLWFHRLPRGFKPIVPDSAINDWPNNPAEPFLNRFPRKYVSRGQRLQSSDETVRYLRKSQKGKIVGQNARLRIVSLETQEIVFQDQEIIKGLSPLNSLILGRQLKKFDKCTLVLFIQDRTRTAMKRVKYYQRHSLLDSIVVIWNSRENATTLLQTLDSEGNSTNIIPVHVLLQHRKSPNNRFYPFKEIQMSCVVNFDEDSDVCFEDLTRAIRRFQKSDYGTIVRILPSGQNTIYPEFKIGAGVFHAKYLHEYKKVSPSTQAIVNKVGGCADIVFGKTVGKKFVDQEASQQLFQTDDAYLFEMKRNCRDLIEQV</sequence>
<dbReference type="GO" id="GO:0016757">
    <property type="term" value="F:glycosyltransferase activity"/>
    <property type="evidence" value="ECO:0007669"/>
    <property type="project" value="InterPro"/>
</dbReference>
<accession>A0AAD5SZK6</accession>
<gene>
    <name evidence="4" type="primary">EXTL2</name>
    <name evidence="4" type="ORF">HK100_001569</name>
</gene>
<evidence type="ECO:0000259" key="3">
    <source>
        <dbReference type="Pfam" id="PF09258"/>
    </source>
</evidence>
<dbReference type="Pfam" id="PF09258">
    <property type="entry name" value="Glyco_transf_64"/>
    <property type="match status" value="1"/>
</dbReference>
<evidence type="ECO:0000256" key="2">
    <source>
        <dbReference type="ARBA" id="ARBA00023157"/>
    </source>
</evidence>
<protein>
    <submittedName>
        <fullName evidence="4">Exostoses (Multiple)-like 2</fullName>
    </submittedName>
</protein>
<keyword evidence="2" id="KW-1015">Disulfide bond</keyword>
<keyword evidence="1" id="KW-0808">Transferase</keyword>
<comment type="caution">
    <text evidence="4">The sequence shown here is derived from an EMBL/GenBank/DDBJ whole genome shotgun (WGS) entry which is preliminary data.</text>
</comment>
<name>A0AAD5SZK6_9FUNG</name>
<dbReference type="GO" id="GO:0016020">
    <property type="term" value="C:membrane"/>
    <property type="evidence" value="ECO:0007669"/>
    <property type="project" value="InterPro"/>
</dbReference>
<keyword evidence="5" id="KW-1185">Reference proteome</keyword>
<dbReference type="Proteomes" id="UP001211907">
    <property type="component" value="Unassembled WGS sequence"/>
</dbReference>
<dbReference type="InterPro" id="IPR029044">
    <property type="entry name" value="Nucleotide-diphossugar_trans"/>
</dbReference>
<dbReference type="InterPro" id="IPR015338">
    <property type="entry name" value="GT64_dom"/>
</dbReference>
<feature type="non-terminal residue" evidence="4">
    <location>
        <position position="1"/>
    </location>
</feature>
<dbReference type="AlphaFoldDB" id="A0AAD5SZK6"/>
<reference evidence="4" key="1">
    <citation type="submission" date="2020-05" db="EMBL/GenBank/DDBJ databases">
        <title>Phylogenomic resolution of chytrid fungi.</title>
        <authorList>
            <person name="Stajich J.E."/>
            <person name="Amses K."/>
            <person name="Simmons R."/>
            <person name="Seto K."/>
            <person name="Myers J."/>
            <person name="Bonds A."/>
            <person name="Quandt C.A."/>
            <person name="Barry K."/>
            <person name="Liu P."/>
            <person name="Grigoriev I."/>
            <person name="Longcore J.E."/>
            <person name="James T.Y."/>
        </authorList>
    </citation>
    <scope>NUCLEOTIDE SEQUENCE</scope>
    <source>
        <strain evidence="4">JEL0513</strain>
    </source>
</reference>
<organism evidence="4 5">
    <name type="scientific">Physocladia obscura</name>
    <dbReference type="NCBI Taxonomy" id="109957"/>
    <lineage>
        <taxon>Eukaryota</taxon>
        <taxon>Fungi</taxon>
        <taxon>Fungi incertae sedis</taxon>
        <taxon>Chytridiomycota</taxon>
        <taxon>Chytridiomycota incertae sedis</taxon>
        <taxon>Chytridiomycetes</taxon>
        <taxon>Chytridiales</taxon>
        <taxon>Chytriomycetaceae</taxon>
        <taxon>Physocladia</taxon>
    </lineage>
</organism>
<feature type="domain" description="Glycosyl transferase 64" evidence="3">
    <location>
        <begin position="642"/>
        <end position="805"/>
    </location>
</feature>